<organism evidence="6 7">
    <name type="scientific">Flemingia macrophylla</name>
    <dbReference type="NCBI Taxonomy" id="520843"/>
    <lineage>
        <taxon>Eukaryota</taxon>
        <taxon>Viridiplantae</taxon>
        <taxon>Streptophyta</taxon>
        <taxon>Embryophyta</taxon>
        <taxon>Tracheophyta</taxon>
        <taxon>Spermatophyta</taxon>
        <taxon>Magnoliopsida</taxon>
        <taxon>eudicotyledons</taxon>
        <taxon>Gunneridae</taxon>
        <taxon>Pentapetalae</taxon>
        <taxon>rosids</taxon>
        <taxon>fabids</taxon>
        <taxon>Fabales</taxon>
        <taxon>Fabaceae</taxon>
        <taxon>Papilionoideae</taxon>
        <taxon>50 kb inversion clade</taxon>
        <taxon>NPAAA clade</taxon>
        <taxon>indigoferoid/millettioid clade</taxon>
        <taxon>Phaseoleae</taxon>
        <taxon>Flemingia</taxon>
    </lineage>
</organism>
<proteinExistence type="inferred from homology"/>
<evidence type="ECO:0000256" key="5">
    <source>
        <dbReference type="RuleBase" id="RU362057"/>
    </source>
</evidence>
<keyword evidence="7" id="KW-1185">Reference proteome</keyword>
<name>A0ABD1MM31_9FABA</name>
<dbReference type="SUPFAM" id="SSF53756">
    <property type="entry name" value="UDP-Glycosyltransferase/glycogen phosphorylase"/>
    <property type="match status" value="1"/>
</dbReference>
<dbReference type="Pfam" id="PF00201">
    <property type="entry name" value="UDPGT"/>
    <property type="match status" value="1"/>
</dbReference>
<dbReference type="PROSITE" id="PS00375">
    <property type="entry name" value="UDPGT"/>
    <property type="match status" value="1"/>
</dbReference>
<keyword evidence="3 4" id="KW-0808">Transferase</keyword>
<dbReference type="CDD" id="cd03784">
    <property type="entry name" value="GT1_Gtf-like"/>
    <property type="match status" value="1"/>
</dbReference>
<dbReference type="GO" id="GO:0016757">
    <property type="term" value="F:glycosyltransferase activity"/>
    <property type="evidence" value="ECO:0007669"/>
    <property type="project" value="UniProtKB-KW"/>
</dbReference>
<protein>
    <recommendedName>
        <fullName evidence="5">Glycosyltransferase</fullName>
        <ecNumber evidence="5">2.4.1.-</ecNumber>
    </recommendedName>
</protein>
<keyword evidence="2 4" id="KW-0328">Glycosyltransferase</keyword>
<comment type="similarity">
    <text evidence="1 4">Belongs to the UDP-glycosyltransferase family.</text>
</comment>
<dbReference type="PANTHER" id="PTHR48045">
    <property type="entry name" value="UDP-GLYCOSYLTRANSFERASE 72B1"/>
    <property type="match status" value="1"/>
</dbReference>
<evidence type="ECO:0000256" key="3">
    <source>
        <dbReference type="ARBA" id="ARBA00022679"/>
    </source>
</evidence>
<dbReference type="AlphaFoldDB" id="A0ABD1MM31"/>
<dbReference type="InterPro" id="IPR002213">
    <property type="entry name" value="UDP_glucos_trans"/>
</dbReference>
<evidence type="ECO:0000313" key="6">
    <source>
        <dbReference type="EMBL" id="KAL2336869.1"/>
    </source>
</evidence>
<dbReference type="FunFam" id="3.40.50.2000:FF:000051">
    <property type="entry name" value="Glycosyltransferase"/>
    <property type="match status" value="1"/>
</dbReference>
<dbReference type="EMBL" id="JBGMDY010000004">
    <property type="protein sequence ID" value="KAL2336869.1"/>
    <property type="molecule type" value="Genomic_DNA"/>
</dbReference>
<comment type="caution">
    <text evidence="6">The sequence shown here is derived from an EMBL/GenBank/DDBJ whole genome shotgun (WGS) entry which is preliminary data.</text>
</comment>
<dbReference type="PANTHER" id="PTHR48045:SF6">
    <property type="entry name" value="UDP-GLUCOSYLTRANSFERASE FAMILY PROTEIN"/>
    <property type="match status" value="1"/>
</dbReference>
<evidence type="ECO:0000256" key="2">
    <source>
        <dbReference type="ARBA" id="ARBA00022676"/>
    </source>
</evidence>
<dbReference type="FunFam" id="3.40.50.2000:FF:000054">
    <property type="entry name" value="Glycosyltransferase"/>
    <property type="match status" value="1"/>
</dbReference>
<reference evidence="6 7" key="1">
    <citation type="submission" date="2024-08" db="EMBL/GenBank/DDBJ databases">
        <title>Insights into the chromosomal genome structure of Flemingia macrophylla.</title>
        <authorList>
            <person name="Ding Y."/>
            <person name="Zhao Y."/>
            <person name="Bi W."/>
            <person name="Wu M."/>
            <person name="Zhao G."/>
            <person name="Gong Y."/>
            <person name="Li W."/>
            <person name="Zhang P."/>
        </authorList>
    </citation>
    <scope>NUCLEOTIDE SEQUENCE [LARGE SCALE GENOMIC DNA]</scope>
    <source>
        <strain evidence="6">DYQJB</strain>
        <tissue evidence="6">Leaf</tissue>
    </source>
</reference>
<dbReference type="Gene3D" id="3.40.50.2000">
    <property type="entry name" value="Glycogen Phosphorylase B"/>
    <property type="match status" value="2"/>
</dbReference>
<evidence type="ECO:0000256" key="4">
    <source>
        <dbReference type="RuleBase" id="RU003718"/>
    </source>
</evidence>
<sequence length="519" mass="57636">MAKTTHIAIVSSPGFSHLVPIVEFTKRLINLHPNFHVTCIVPSLGSPQESSKAYLKTLPSNIDSIFLPPISKEKLPQGVVYPGLLIQYTVTLSLPSIHEVLKSLSSKAPLTALVVDVFAFQTLEFAKEFNSLSYFYFPSSAMTLSLTLHLPRLDEEVSGEYKDLKEPIKLPGCVPLLGVDLPAPTQNRSSEAYKSSLERAKAVSLADGIIMNTFLEMESGAIRALDEFGNGKIRFHPVGPITQKGSSNEVDECLRWLDRQPPCSVLYVSFGSGGTLSQQQINELAWGLELSCQRFLWVLRAPSNSSGAAYLENTNEDPLQFLPNGFLERTKEKGLVVPSWAPQVQVLNHKSVGGFLSHCGWNSVLESMQEGVPLITWPLFAEQKMNAVLLVVALKVALRPKFNEDGIVDKEEIAKVTKCLMVEEEGKGLRERINNLKDYAVNALRDGFSTQTLSKLASEWENFATITARSSAHVATTANTVKRPSAADELHLRGVRNLHRDQHVNNLRRLPLHERRRHR</sequence>
<gene>
    <name evidence="6" type="ORF">Fmac_011315</name>
</gene>
<accession>A0ABD1MM31</accession>
<dbReference type="EC" id="2.4.1.-" evidence="5"/>
<dbReference type="Proteomes" id="UP001603857">
    <property type="component" value="Unassembled WGS sequence"/>
</dbReference>
<dbReference type="InterPro" id="IPR035595">
    <property type="entry name" value="UDP_glycos_trans_CS"/>
</dbReference>
<evidence type="ECO:0000256" key="1">
    <source>
        <dbReference type="ARBA" id="ARBA00009995"/>
    </source>
</evidence>
<evidence type="ECO:0000313" key="7">
    <source>
        <dbReference type="Proteomes" id="UP001603857"/>
    </source>
</evidence>